<evidence type="ECO:0000256" key="3">
    <source>
        <dbReference type="RuleBase" id="RU363013"/>
    </source>
</evidence>
<dbReference type="UniPathway" id="UPA00138"/>
<evidence type="ECO:0000313" key="5">
    <source>
        <dbReference type="Proteomes" id="UP000230405"/>
    </source>
</evidence>
<proteinExistence type="inferred from homology"/>
<name>A0A2M7VF92_9BACT</name>
<comment type="subcellular location">
    <subcellularLocation>
        <location evidence="3">Cytoplasm</location>
    </subcellularLocation>
</comment>
<dbReference type="PANTHER" id="PTHR21139:SF42">
    <property type="entry name" value="TRIOSEPHOSPHATE ISOMERASE"/>
    <property type="match status" value="1"/>
</dbReference>
<dbReference type="GO" id="GO:0004807">
    <property type="term" value="F:triose-phosphate isomerase activity"/>
    <property type="evidence" value="ECO:0007669"/>
    <property type="project" value="UniProtKB-EC"/>
</dbReference>
<dbReference type="EC" id="5.3.1.1" evidence="3"/>
<dbReference type="EMBL" id="PFPO01000038">
    <property type="protein sequence ID" value="PIZ99258.1"/>
    <property type="molecule type" value="Genomic_DNA"/>
</dbReference>
<dbReference type="InterPro" id="IPR013785">
    <property type="entry name" value="Aldolase_TIM"/>
</dbReference>
<dbReference type="InterPro" id="IPR000652">
    <property type="entry name" value="Triosephosphate_isomerase"/>
</dbReference>
<comment type="subunit">
    <text evidence="3">Homodimer.</text>
</comment>
<gene>
    <name evidence="4" type="ORF">COX77_01995</name>
</gene>
<dbReference type="UniPathway" id="UPA00109">
    <property type="reaction ID" value="UER00189"/>
</dbReference>
<comment type="pathway">
    <text evidence="3">Carbohydrate degradation; glycolysis; D-glyceraldehyde 3-phosphate from glycerone phosphate: step 1/1.</text>
</comment>
<dbReference type="Gene3D" id="3.20.20.70">
    <property type="entry name" value="Aldolase class I"/>
    <property type="match status" value="1"/>
</dbReference>
<evidence type="ECO:0000313" key="4">
    <source>
        <dbReference type="EMBL" id="PIZ99258.1"/>
    </source>
</evidence>
<dbReference type="GO" id="GO:0006096">
    <property type="term" value="P:glycolytic process"/>
    <property type="evidence" value="ECO:0007669"/>
    <property type="project" value="UniProtKB-UniPathway"/>
</dbReference>
<accession>A0A2M7VF92</accession>
<comment type="pathway">
    <text evidence="3">Carbohydrate biosynthesis; gluconeogenesis.</text>
</comment>
<dbReference type="AlphaFoldDB" id="A0A2M7VF92"/>
<evidence type="ECO:0000256" key="2">
    <source>
        <dbReference type="ARBA" id="ARBA00023235"/>
    </source>
</evidence>
<dbReference type="PROSITE" id="PS51440">
    <property type="entry name" value="TIM_2"/>
    <property type="match status" value="1"/>
</dbReference>
<comment type="similarity">
    <text evidence="1 3">Belongs to the triosephosphate isomerase family.</text>
</comment>
<dbReference type="GO" id="GO:0046166">
    <property type="term" value="P:glyceraldehyde-3-phosphate biosynthetic process"/>
    <property type="evidence" value="ECO:0007669"/>
    <property type="project" value="TreeGrafter"/>
</dbReference>
<dbReference type="InterPro" id="IPR035990">
    <property type="entry name" value="TIM_sf"/>
</dbReference>
<dbReference type="GO" id="GO:0019563">
    <property type="term" value="P:glycerol catabolic process"/>
    <property type="evidence" value="ECO:0007669"/>
    <property type="project" value="TreeGrafter"/>
</dbReference>
<keyword evidence="3" id="KW-0963">Cytoplasm</keyword>
<keyword evidence="3" id="KW-0324">Glycolysis</keyword>
<dbReference type="GO" id="GO:0005829">
    <property type="term" value="C:cytosol"/>
    <property type="evidence" value="ECO:0007669"/>
    <property type="project" value="TreeGrafter"/>
</dbReference>
<keyword evidence="3" id="KW-0312">Gluconeogenesis</keyword>
<reference evidence="5" key="1">
    <citation type="submission" date="2017-09" db="EMBL/GenBank/DDBJ databases">
        <title>Depth-based differentiation of microbial function through sediment-hosted aquifers and enrichment of novel symbionts in the deep terrestrial subsurface.</title>
        <authorList>
            <person name="Probst A.J."/>
            <person name="Ladd B."/>
            <person name="Jarett J.K."/>
            <person name="Geller-Mcgrath D.E."/>
            <person name="Sieber C.M.K."/>
            <person name="Emerson J.B."/>
            <person name="Anantharaman K."/>
            <person name="Thomas B.C."/>
            <person name="Malmstrom R."/>
            <person name="Stieglmeier M."/>
            <person name="Klingl A."/>
            <person name="Woyke T."/>
            <person name="Ryan C.M."/>
            <person name="Banfield J.F."/>
        </authorList>
    </citation>
    <scope>NUCLEOTIDE SEQUENCE [LARGE SCALE GENOMIC DNA]</scope>
</reference>
<sequence length="257" mass="28807">MSYMKKKYIIGNWKIELNQKESLQTIKKITNYIKQHPTNLLNKKIVIAPAIINISSVAPLITGKNIVLAGQDVASKIQGALTGETSVVDLKQQHCRYVLLGHSERRLYHGETDSSVAGKMGLVTQHGLVPIICIGESLQDKKGHRSRQAIQRQLNTILDKKYFLPAKEVIIVYEPLWTIGQSKPLSLAETEKSLLMIRNLLKQSRFTHLQMGSISVLYGGSINAQSARDYWQSSIIDGLLIGRASTSWQSFKEIIKL</sequence>
<organism evidence="4 5">
    <name type="scientific">Candidatus Komeilibacteria bacterium CG_4_10_14_0_2_um_filter_37_10</name>
    <dbReference type="NCBI Taxonomy" id="1974470"/>
    <lineage>
        <taxon>Bacteria</taxon>
        <taxon>Candidatus Komeiliibacteriota</taxon>
    </lineage>
</organism>
<keyword evidence="2 3" id="KW-0413">Isomerase</keyword>
<dbReference type="Pfam" id="PF00121">
    <property type="entry name" value="TIM"/>
    <property type="match status" value="1"/>
</dbReference>
<dbReference type="SUPFAM" id="SSF51351">
    <property type="entry name" value="Triosephosphate isomerase (TIM)"/>
    <property type="match status" value="1"/>
</dbReference>
<evidence type="ECO:0000256" key="1">
    <source>
        <dbReference type="ARBA" id="ARBA00007422"/>
    </source>
</evidence>
<protein>
    <recommendedName>
        <fullName evidence="3">Triosephosphate isomerase</fullName>
        <ecNumber evidence="3">5.3.1.1</ecNumber>
    </recommendedName>
</protein>
<dbReference type="Proteomes" id="UP000230405">
    <property type="component" value="Unassembled WGS sequence"/>
</dbReference>
<dbReference type="CDD" id="cd00311">
    <property type="entry name" value="TIM"/>
    <property type="match status" value="1"/>
</dbReference>
<comment type="catalytic activity">
    <reaction evidence="3">
        <text>D-glyceraldehyde 3-phosphate = dihydroxyacetone phosphate</text>
        <dbReference type="Rhea" id="RHEA:18585"/>
        <dbReference type="ChEBI" id="CHEBI:57642"/>
        <dbReference type="ChEBI" id="CHEBI:59776"/>
        <dbReference type="EC" id="5.3.1.1"/>
    </reaction>
</comment>
<comment type="caution">
    <text evidence="4">The sequence shown here is derived from an EMBL/GenBank/DDBJ whole genome shotgun (WGS) entry which is preliminary data.</text>
</comment>
<dbReference type="GO" id="GO:0006094">
    <property type="term" value="P:gluconeogenesis"/>
    <property type="evidence" value="ECO:0007669"/>
    <property type="project" value="UniProtKB-UniPathway"/>
</dbReference>
<dbReference type="PANTHER" id="PTHR21139">
    <property type="entry name" value="TRIOSEPHOSPHATE ISOMERASE"/>
    <property type="match status" value="1"/>
</dbReference>